<feature type="compositionally biased region" description="Basic and acidic residues" evidence="1">
    <location>
        <begin position="767"/>
        <end position="784"/>
    </location>
</feature>
<dbReference type="SUPFAM" id="SSF48239">
    <property type="entry name" value="Terpenoid cyclases/Protein prenyltransferases"/>
    <property type="match status" value="1"/>
</dbReference>
<evidence type="ECO:0000313" key="4">
    <source>
        <dbReference type="EMBL" id="CAJ0875902.1"/>
    </source>
</evidence>
<dbReference type="SMART" id="SM01360">
    <property type="entry name" value="A2M"/>
    <property type="match status" value="1"/>
</dbReference>
<dbReference type="EMBL" id="OY288114">
    <property type="protein sequence ID" value="CAJ0875902.1"/>
    <property type="molecule type" value="Genomic_DNA"/>
</dbReference>
<sequence length="1986" mass="214835">MEGCHYGSGVLRRLRLLAMTNSGHRERSEAIQSRNDRPAVRTGMKVAAMKKTLLLCLCAAFSFGAPLRAETPPQFDRVQRADGARMTPDRFLRAYDPLTIFFPGDVGPKAGGPEDAPSRYVAVTPQPAGEWRWIGPRALQFRPAEPWKPLASITVKSGADERKLVALLPTPSSTNPAADAEPAQELTQIALTFAQPVDLSALSRLITVELRPAPGISPQGGQVLGPSAYDIRALERSAPGDEQTYVLRLRDSIDDGRVAIVRLKLSDEPGLDDETYELRVRTALPFAVTEVNCGRGWDDSHLGGVLRCAANGYAPAPESGEEEGGDAASTYAPASKRRLTLNFNAEPGTPDILRAREALRVTPPVDDLAVEADGTRLRVTGKFLSDKSYELSIAPGALKDKRGRALASAFSQRFAFTRDVPAIQWDAGYGLVERFGAQLLPLRGRGYDRADIRIHAIDPLARDFWPFPEHGVETSDAEAPPLPGNEPARWAESGNIEAEAIKARLKTLGSPAISRLVDLPIKRNGIDAKFGVDLKDDFARIAGREQPGTYLVGLRAVDSDTRKWLRVQVTDLSLSAIEEPTRVRFAVTSLATAQQVSGAQVRVEGVKDEKFITLANGTTDSDGFFSWAPGKRGDGELRRVVVSKGLDTLVIDPDSAPSEYSKELWSKPESPWLSWTGEADTPRAEKARTLCHVFSERPIYRPEEPVHLKGYVRSYRGGALSLTKTGGAIVVTGPNNQEWRIPVKLDASGSFYHKFDAQTPATGDYSVKFEPDAPKAKKTEKAEDAETSEDETTDAAQETSCGQFTFKKEAYRLPTFEVVLNAPQTVALDATFDVDLLARYFAGGLAADRPVKWRAAQFPYIFTPPNREGFLFSTDARFSGDGKFKSTAVLERDARTDAGGAARMTFDTTIEPTAQPRRYSIEATVTGDDGIDVRNVQNVIALPPFVLGVKAPRYVERPGVVTPEIVAVDGKGETIAGLDMTLRLIKRNWISTLQASDFAQGAAKYVTQVQDETVLERKVTSAKEAQKIELEAKSAGVYLVQLEAYDRLKRRQQVSVDFFVGGDTPVTFARPPASSATITADKEKYAPGETATLVIQSPFQNARALAIVEQPNGLYDYSFVDIANGFGRFPLTVKKEQTPKLAVHFLIMRGRLKDSTPQPSANFDQGKPVTIAATKWIEVTPVKNIVNVKIENPLKARPAQEVEVALRLTDDAGKPIAGDATFWLVDQAVLSLAKERPLDPLPDFMVARETKMAARDTRNMAFGVIPLEEIAGGDGDLQEWGAENNISVRKNFTPVPIYLPSVKIGDNGVAKIKFTLPDTLTVFKLRAKAVSGPDRFGAAGSEMLIRQELVAQPALPRFIRPGDAFDIGLVARIVEGPGGAGKATITAPALKLAGETSRKIEWAQNRPVRVDLRAEAPASLQDIAQLNFRIERDADHARDAVAIDLPVKPDRAPTKQYEVVEIAPGAAATLAPTGQAARPKTFSREIVVAADPALVKLVAGLTMLVDYPYGCTEQKLALARAGLSLKGFSPILSAAGLQDRVSTSVRSAAQQIEQSVDSDGLVAFWPRARGNVLLTAWSYDFLARAERAGEPVDKTLLDRLGNILKLSLRSDYSRLLGGEEMRERAAALAALAEGGKLDDSYVAELSRRADFLPNESVAELAAAAARLPNVDQRILASLMETMWGRVKFANRKGAQVYAGQAGERASDLVLPSETRSLAEMLRAAALAAPSDPRATVLRDALLRLGEGDGWGTTNANASAIEALAEGWRRPVTPIALSFAQGGAPQAATIDANNPVARHVTDSDAPLTIANTSNAPLVALVETSYMPAEPGAQAASEGFVVTRQSWRVKGGQAPEKLDATNGVIRVTQGDVIEETAEVVNPEDRTYVAISLPLAAGYEPLNPNIATAPAEAQPSSAPTLAPTWVSYGDDRVLYAYDSLPKGNYRFAFRLKAQTAGAYTQPPALVETMYKKGLRGVSAGARVEIAKQP</sequence>
<organism evidence="4">
    <name type="scientific">freshwater sediment metagenome</name>
    <dbReference type="NCBI Taxonomy" id="556182"/>
    <lineage>
        <taxon>unclassified sequences</taxon>
        <taxon>metagenomes</taxon>
        <taxon>ecological metagenomes</taxon>
    </lineage>
</organism>
<protein>
    <recommendedName>
        <fullName evidence="5">Alpha-2-macroglobulin</fullName>
    </recommendedName>
</protein>
<dbReference type="Pfam" id="PF01835">
    <property type="entry name" value="MG2"/>
    <property type="match status" value="1"/>
</dbReference>
<dbReference type="InterPro" id="IPR002890">
    <property type="entry name" value="MG2"/>
</dbReference>
<evidence type="ECO:0000259" key="2">
    <source>
        <dbReference type="SMART" id="SM01359"/>
    </source>
</evidence>
<dbReference type="InterPro" id="IPR008930">
    <property type="entry name" value="Terpenoid_cyclase/PrenylTrfase"/>
</dbReference>
<dbReference type="PANTHER" id="PTHR40094:SF1">
    <property type="entry name" value="UBIQUITIN DOMAIN-CONTAINING PROTEIN"/>
    <property type="match status" value="1"/>
</dbReference>
<reference evidence="4" key="1">
    <citation type="submission" date="2023-07" db="EMBL/GenBank/DDBJ databases">
        <authorList>
            <person name="Pelsma A.J. K."/>
        </authorList>
    </citation>
    <scope>NUCLEOTIDE SEQUENCE</scope>
</reference>
<evidence type="ECO:0000259" key="3">
    <source>
        <dbReference type="SMART" id="SM01360"/>
    </source>
</evidence>
<feature type="domain" description="Alpha-2-macroglobulin" evidence="3">
    <location>
        <begin position="1295"/>
        <end position="1385"/>
    </location>
</feature>
<evidence type="ECO:0008006" key="5">
    <source>
        <dbReference type="Google" id="ProtNLM"/>
    </source>
</evidence>
<evidence type="ECO:0000256" key="1">
    <source>
        <dbReference type="SAM" id="MobiDB-lite"/>
    </source>
</evidence>
<dbReference type="Gene3D" id="1.50.10.20">
    <property type="match status" value="1"/>
</dbReference>
<dbReference type="Pfam" id="PF07703">
    <property type="entry name" value="A2M_BRD"/>
    <property type="match status" value="1"/>
</dbReference>
<gene>
    <name evidence="4" type="ORF">AMST5_02736</name>
</gene>
<dbReference type="PANTHER" id="PTHR40094">
    <property type="entry name" value="ALPHA-2-MACROGLOBULIN HOMOLOG"/>
    <property type="match status" value="1"/>
</dbReference>
<feature type="domain" description="Alpha-2-macroglobulin bait region" evidence="2">
    <location>
        <begin position="1076"/>
        <end position="1232"/>
    </location>
</feature>
<dbReference type="Gene3D" id="2.60.40.1930">
    <property type="match status" value="1"/>
</dbReference>
<dbReference type="Pfam" id="PF00207">
    <property type="entry name" value="A2M"/>
    <property type="match status" value="1"/>
</dbReference>
<dbReference type="InterPro" id="IPR011625">
    <property type="entry name" value="A2M_N_BRD"/>
</dbReference>
<proteinExistence type="predicted"/>
<accession>A0AA48M3Z0</accession>
<dbReference type="SMART" id="SM01359">
    <property type="entry name" value="A2M_N_2"/>
    <property type="match status" value="1"/>
</dbReference>
<feature type="region of interest" description="Disordered" evidence="1">
    <location>
        <begin position="763"/>
        <end position="797"/>
    </location>
</feature>
<dbReference type="Pfam" id="PF17973">
    <property type="entry name" value="bMG10"/>
    <property type="match status" value="1"/>
</dbReference>
<dbReference type="InterPro" id="IPR041246">
    <property type="entry name" value="Bact_MG10"/>
</dbReference>
<dbReference type="Gene3D" id="2.60.40.3710">
    <property type="match status" value="1"/>
</dbReference>
<name>A0AA48M3Z0_9ZZZZ</name>
<dbReference type="InterPro" id="IPR051802">
    <property type="entry name" value="YfhM-like"/>
</dbReference>
<dbReference type="GO" id="GO:0004866">
    <property type="term" value="F:endopeptidase inhibitor activity"/>
    <property type="evidence" value="ECO:0007669"/>
    <property type="project" value="InterPro"/>
</dbReference>
<dbReference type="InterPro" id="IPR001599">
    <property type="entry name" value="Macroglobln_a2"/>
</dbReference>